<proteinExistence type="predicted"/>
<reference evidence="3" key="1">
    <citation type="submission" date="2015-07" db="EMBL/GenBank/DDBJ databases">
        <authorList>
            <person name="Rodrigo-Torres Lidia"/>
            <person name="Arahal R.David."/>
        </authorList>
    </citation>
    <scope>NUCLEOTIDE SEQUENCE [LARGE SCALE GENOMIC DNA]</scope>
    <source>
        <strain evidence="3">CECT 5112</strain>
    </source>
</reference>
<dbReference type="Gene3D" id="3.40.1530.20">
    <property type="entry name" value="Protein of unknown function (DUF1491)"/>
    <property type="match status" value="1"/>
</dbReference>
<dbReference type="Pfam" id="PF07372">
    <property type="entry name" value="DUF1491"/>
    <property type="match status" value="1"/>
</dbReference>
<dbReference type="STRING" id="388408.LAX5112_01508"/>
<sequence length="129" mass="14280">MRVTSELFVSALVRRIFSENGFAAVTRKGNAEAGAILIVVDRLDGTFDFYSPAPQAFFDDDAGQGDGGRLFEKTLEAVAREAVDKRLESEARMDPDFWVVDIEAEAGNVELPTAEPEHPRNPADDFFRL</sequence>
<organism evidence="2 3">
    <name type="scientific">Roseibium alexandrii</name>
    <dbReference type="NCBI Taxonomy" id="388408"/>
    <lineage>
        <taxon>Bacteria</taxon>
        <taxon>Pseudomonadati</taxon>
        <taxon>Pseudomonadota</taxon>
        <taxon>Alphaproteobacteria</taxon>
        <taxon>Hyphomicrobiales</taxon>
        <taxon>Stappiaceae</taxon>
        <taxon>Roseibium</taxon>
    </lineage>
</organism>
<dbReference type="OrthoDB" id="9809136at2"/>
<keyword evidence="3" id="KW-1185">Reference proteome</keyword>
<gene>
    <name evidence="2" type="ORF">LAX5112_01508</name>
</gene>
<protein>
    <recommendedName>
        <fullName evidence="4">DUF1491 family protein</fullName>
    </recommendedName>
</protein>
<evidence type="ECO:0000256" key="1">
    <source>
        <dbReference type="SAM" id="MobiDB-lite"/>
    </source>
</evidence>
<feature type="region of interest" description="Disordered" evidence="1">
    <location>
        <begin position="109"/>
        <end position="129"/>
    </location>
</feature>
<feature type="compositionally biased region" description="Basic and acidic residues" evidence="1">
    <location>
        <begin position="115"/>
        <end position="129"/>
    </location>
</feature>
<dbReference type="Proteomes" id="UP000053235">
    <property type="component" value="Unassembled WGS sequence"/>
</dbReference>
<name>A0A0M6ZYN7_9HYPH</name>
<evidence type="ECO:0000313" key="2">
    <source>
        <dbReference type="EMBL" id="CTQ67759.1"/>
    </source>
</evidence>
<accession>A0A0M6ZYN7</accession>
<dbReference type="EMBL" id="CXWD01000005">
    <property type="protein sequence ID" value="CTQ67759.1"/>
    <property type="molecule type" value="Genomic_DNA"/>
</dbReference>
<dbReference type="AlphaFoldDB" id="A0A0M6ZYN7"/>
<evidence type="ECO:0000313" key="3">
    <source>
        <dbReference type="Proteomes" id="UP000053235"/>
    </source>
</evidence>
<dbReference type="InterPro" id="IPR009964">
    <property type="entry name" value="DUF1491"/>
</dbReference>
<evidence type="ECO:0008006" key="4">
    <source>
        <dbReference type="Google" id="ProtNLM"/>
    </source>
</evidence>
<dbReference type="RefSeq" id="WP_055671315.1">
    <property type="nucleotide sequence ID" value="NZ_CXWD01000005.1"/>
</dbReference>